<dbReference type="Gene3D" id="3.30.1400.10">
    <property type="entry name" value="ZipA, C-terminal FtsZ-binding domain"/>
    <property type="match status" value="1"/>
</dbReference>
<evidence type="ECO:0000256" key="3">
    <source>
        <dbReference type="ARBA" id="ARBA00022618"/>
    </source>
</evidence>
<feature type="domain" description="ZipA C-terminal FtsZ-binding" evidence="11">
    <location>
        <begin position="186"/>
        <end position="316"/>
    </location>
</feature>
<reference evidence="13" key="1">
    <citation type="submission" date="2017-01" db="EMBL/GenBank/DDBJ databases">
        <title>Draft genome of the species Salinivibrio costicola subsp. alcaliphilus.</title>
        <authorList>
            <person name="Lopez-Hermoso C."/>
            <person name="De La Haba R."/>
            <person name="Sanchez-Porro C."/>
            <person name="Ventosa A."/>
        </authorList>
    </citation>
    <scope>NUCLEOTIDE SEQUENCE [LARGE SCALE GENOMIC DNA]</scope>
    <source>
        <strain evidence="13">CBH448</strain>
    </source>
</reference>
<evidence type="ECO:0000256" key="9">
    <source>
        <dbReference type="RuleBase" id="RU003612"/>
    </source>
</evidence>
<keyword evidence="4 8" id="KW-0812">Transmembrane</keyword>
<evidence type="ECO:0000256" key="6">
    <source>
        <dbReference type="ARBA" id="ARBA00023136"/>
    </source>
</evidence>
<dbReference type="SUPFAM" id="SSF64383">
    <property type="entry name" value="Cell-division protein ZipA, C-terminal domain"/>
    <property type="match status" value="1"/>
</dbReference>
<dbReference type="HAMAP" id="MF_00509">
    <property type="entry name" value="ZipA"/>
    <property type="match status" value="1"/>
</dbReference>
<gene>
    <name evidence="8" type="primary">zipA</name>
    <name evidence="12" type="ORF">BZJ21_02340</name>
</gene>
<evidence type="ECO:0000256" key="4">
    <source>
        <dbReference type="ARBA" id="ARBA00022692"/>
    </source>
</evidence>
<dbReference type="SMART" id="SM00771">
    <property type="entry name" value="ZipA_C"/>
    <property type="match status" value="1"/>
</dbReference>
<dbReference type="Proteomes" id="UP000189431">
    <property type="component" value="Unassembled WGS sequence"/>
</dbReference>
<comment type="subunit">
    <text evidence="8">Interacts with FtsZ via their C-terminal domains.</text>
</comment>
<evidence type="ECO:0000256" key="10">
    <source>
        <dbReference type="SAM" id="MobiDB-lite"/>
    </source>
</evidence>
<dbReference type="InterPro" id="IPR007449">
    <property type="entry name" value="ZipA_FtsZ-bd_C"/>
</dbReference>
<proteinExistence type="inferred from homology"/>
<keyword evidence="5 8" id="KW-1133">Transmembrane helix</keyword>
<evidence type="ECO:0000256" key="1">
    <source>
        <dbReference type="ARBA" id="ARBA00022475"/>
    </source>
</evidence>
<keyword evidence="2 8" id="KW-0997">Cell inner membrane</keyword>
<evidence type="ECO:0000259" key="11">
    <source>
        <dbReference type="SMART" id="SM00771"/>
    </source>
</evidence>
<evidence type="ECO:0000256" key="7">
    <source>
        <dbReference type="ARBA" id="ARBA00023306"/>
    </source>
</evidence>
<dbReference type="EMBL" id="MUFR01000004">
    <property type="protein sequence ID" value="OOF35105.1"/>
    <property type="molecule type" value="Genomic_DNA"/>
</dbReference>
<accession>A0ABX3KUE7</accession>
<keyword evidence="3 8" id="KW-0132">Cell division</keyword>
<dbReference type="RefSeq" id="WP_077461596.1">
    <property type="nucleotide sequence ID" value="NZ_MUFR01000004.1"/>
</dbReference>
<dbReference type="InterPro" id="IPR036765">
    <property type="entry name" value="ZipA_FtsZ-bd_C_sf"/>
</dbReference>
<dbReference type="PANTHER" id="PTHR38685">
    <property type="entry name" value="CELL DIVISION PROTEIN ZIPA"/>
    <property type="match status" value="1"/>
</dbReference>
<dbReference type="InterPro" id="IPR011919">
    <property type="entry name" value="Cell_div_ZipA"/>
</dbReference>
<feature type="compositionally biased region" description="Basic and acidic residues" evidence="10">
    <location>
        <begin position="164"/>
        <end position="175"/>
    </location>
</feature>
<evidence type="ECO:0000313" key="12">
    <source>
        <dbReference type="EMBL" id="OOF35105.1"/>
    </source>
</evidence>
<feature type="compositionally biased region" description="Polar residues" evidence="10">
    <location>
        <begin position="98"/>
        <end position="113"/>
    </location>
</feature>
<evidence type="ECO:0000256" key="8">
    <source>
        <dbReference type="HAMAP-Rule" id="MF_00509"/>
    </source>
</evidence>
<dbReference type="Pfam" id="PF04354">
    <property type="entry name" value="ZipA_C"/>
    <property type="match status" value="1"/>
</dbReference>
<sequence length="322" mass="35023">MMQELRLVLIVLGALAIAALLLHGLWTNKKEKTTKFGEKPLGKLEDDNDAQKFDQDGIGAVRVVSNTKHGNEKPARQEPAVSFGDKPDVDPLFAGDTQVASDSEQTLYPSMSATDDDPSFVSASVASNDGDETGETEAANIASAPPEAETMHTDEATQAEVDEHESHERASEQSEKTATQADEPDDTEVLVLHVHANNNAVFSGLDLIPTLEQYGLRFGDMGIYHRHSDLSGSGKVLFSVANMVKPGTFDVSHSESFETPGVSFFMTLPCYGEPEQNFKLMLQTAQQIADELGGLVLDDARSMMTPSRLDEYRERVKAFNAS</sequence>
<dbReference type="NCBIfam" id="TIGR02205">
    <property type="entry name" value="septum_zipA"/>
    <property type="match status" value="1"/>
</dbReference>
<keyword evidence="6 8" id="KW-0472">Membrane</keyword>
<comment type="function">
    <text evidence="8 9">Essential cell division protein that stabilizes the FtsZ protofilaments by cross-linking them and that serves as a cytoplasmic membrane anchor for the Z ring. Also required for the recruitment to the septal ring of downstream cell division proteins.</text>
</comment>
<keyword evidence="13" id="KW-1185">Reference proteome</keyword>
<comment type="caution">
    <text evidence="12">The sequence shown here is derived from an EMBL/GenBank/DDBJ whole genome shotgun (WGS) entry which is preliminary data.</text>
</comment>
<protein>
    <recommendedName>
        <fullName evidence="8 9">Cell division protein ZipA</fullName>
    </recommendedName>
</protein>
<dbReference type="GO" id="GO:0051301">
    <property type="term" value="P:cell division"/>
    <property type="evidence" value="ECO:0007669"/>
    <property type="project" value="UniProtKB-KW"/>
</dbReference>
<keyword evidence="1 8" id="KW-1003">Cell membrane</keyword>
<comment type="subcellular location">
    <subcellularLocation>
        <location evidence="8">Cell inner membrane</location>
        <topology evidence="8">Single-pass type I membrane protein</topology>
    </subcellularLocation>
    <text evidence="8">Localizes to the Z ring in an FtsZ-dependent manner.</text>
</comment>
<evidence type="ECO:0000313" key="13">
    <source>
        <dbReference type="Proteomes" id="UP000189431"/>
    </source>
</evidence>
<comment type="similarity">
    <text evidence="8 9">Belongs to the ZipA family.</text>
</comment>
<name>A0ABX3KUE7_SALCS</name>
<keyword evidence="7 8" id="KW-0131">Cell cycle</keyword>
<evidence type="ECO:0000256" key="5">
    <source>
        <dbReference type="ARBA" id="ARBA00022989"/>
    </source>
</evidence>
<dbReference type="PANTHER" id="PTHR38685:SF1">
    <property type="entry name" value="CELL DIVISION PROTEIN ZIPA"/>
    <property type="match status" value="1"/>
</dbReference>
<evidence type="ECO:0000256" key="2">
    <source>
        <dbReference type="ARBA" id="ARBA00022519"/>
    </source>
</evidence>
<feature type="region of interest" description="Disordered" evidence="10">
    <location>
        <begin position="67"/>
        <end position="184"/>
    </location>
</feature>
<organism evidence="12 13">
    <name type="scientific">Salinivibrio costicola subsp. alcaliphilus</name>
    <dbReference type="NCBI Taxonomy" id="272773"/>
    <lineage>
        <taxon>Bacteria</taxon>
        <taxon>Pseudomonadati</taxon>
        <taxon>Pseudomonadota</taxon>
        <taxon>Gammaproteobacteria</taxon>
        <taxon>Vibrionales</taxon>
        <taxon>Vibrionaceae</taxon>
        <taxon>Salinivibrio</taxon>
    </lineage>
</organism>